<sequence>MRKSRPSRRLRENLKVSIRKSPQRLTIKTAQVREAIERTLTGEKRDSAEVSVLIVTDARIRELNRTYRGIDSSTDVLAFPMAEGKFAALNPDLIGDIVISAERARVQAQQAGHDLIDELRLLAAHGTLHLLGYEDETSRGRARMRRLAQKYAMSAEGRR</sequence>
<keyword evidence="3 7" id="KW-0479">Metal-binding</keyword>
<feature type="binding site" evidence="7">
    <location>
        <position position="135"/>
    </location>
    <ligand>
        <name>Zn(2+)</name>
        <dbReference type="ChEBI" id="CHEBI:29105"/>
        <note>catalytic</note>
    </ligand>
</feature>
<proteinExistence type="inferred from homology"/>
<feature type="binding site" evidence="7">
    <location>
        <position position="129"/>
    </location>
    <ligand>
        <name>Zn(2+)</name>
        <dbReference type="ChEBI" id="CHEBI:29105"/>
        <note>catalytic</note>
    </ligand>
</feature>
<reference evidence="8 9" key="1">
    <citation type="journal article" date="2017" name="ISME J.">
        <title>Energy and carbon metabolisms in a deep terrestrial subsurface fluid microbial community.</title>
        <authorList>
            <person name="Momper L."/>
            <person name="Jungbluth S.P."/>
            <person name="Lee M.D."/>
            <person name="Amend J.P."/>
        </authorList>
    </citation>
    <scope>NUCLEOTIDE SEQUENCE [LARGE SCALE GENOMIC DNA]</scope>
    <source>
        <strain evidence="8">SURF_5</strain>
    </source>
</reference>
<dbReference type="HAMAP" id="MF_00009">
    <property type="entry name" value="Endoribonucl_YbeY"/>
    <property type="match status" value="1"/>
</dbReference>
<keyword evidence="4 7" id="KW-0255">Endonuclease</keyword>
<keyword evidence="7" id="KW-0963">Cytoplasm</keyword>
<keyword evidence="5 7" id="KW-0378">Hydrolase</keyword>
<accession>A0A3A4NUA2</accession>
<evidence type="ECO:0000256" key="4">
    <source>
        <dbReference type="ARBA" id="ARBA00022759"/>
    </source>
</evidence>
<evidence type="ECO:0000313" key="9">
    <source>
        <dbReference type="Proteomes" id="UP000265882"/>
    </source>
</evidence>
<feature type="binding site" evidence="7">
    <location>
        <position position="125"/>
    </location>
    <ligand>
        <name>Zn(2+)</name>
        <dbReference type="ChEBI" id="CHEBI:29105"/>
        <note>catalytic</note>
    </ligand>
</feature>
<dbReference type="NCBIfam" id="TIGR00043">
    <property type="entry name" value="rRNA maturation RNase YbeY"/>
    <property type="match status" value="1"/>
</dbReference>
<dbReference type="PANTHER" id="PTHR46986">
    <property type="entry name" value="ENDORIBONUCLEASE YBEY, CHLOROPLASTIC"/>
    <property type="match status" value="1"/>
</dbReference>
<keyword evidence="6 7" id="KW-0862">Zinc</keyword>
<dbReference type="PROSITE" id="PS01306">
    <property type="entry name" value="UPF0054"/>
    <property type="match status" value="1"/>
</dbReference>
<comment type="function">
    <text evidence="7">Single strand-specific metallo-endoribonuclease involved in late-stage 70S ribosome quality control and in maturation of the 3' terminus of the 16S rRNA.</text>
</comment>
<comment type="caution">
    <text evidence="8">The sequence shown here is derived from an EMBL/GenBank/DDBJ whole genome shotgun (WGS) entry which is preliminary data.</text>
</comment>
<evidence type="ECO:0000256" key="2">
    <source>
        <dbReference type="ARBA" id="ARBA00022722"/>
    </source>
</evidence>
<keyword evidence="7" id="KW-0690">Ribosome biogenesis</keyword>
<protein>
    <recommendedName>
        <fullName evidence="7">Endoribonuclease YbeY</fullName>
        <ecNumber evidence="7">3.1.-.-</ecNumber>
    </recommendedName>
</protein>
<comment type="similarity">
    <text evidence="1 7">Belongs to the endoribonuclease YbeY family.</text>
</comment>
<dbReference type="InterPro" id="IPR023091">
    <property type="entry name" value="MetalPrtase_cat_dom_sf_prd"/>
</dbReference>
<keyword evidence="2 7" id="KW-0540">Nuclease</keyword>
<gene>
    <name evidence="7 8" type="primary">ybeY</name>
    <name evidence="8" type="ORF">C4520_13300</name>
</gene>
<organism evidence="8 9">
    <name type="scientific">Abyssobacteria bacterium (strain SURF_5)</name>
    <dbReference type="NCBI Taxonomy" id="2093360"/>
    <lineage>
        <taxon>Bacteria</taxon>
        <taxon>Pseudomonadati</taxon>
        <taxon>Candidatus Hydrogenedentota</taxon>
        <taxon>Candidatus Abyssobacteria</taxon>
    </lineage>
</organism>
<dbReference type="GO" id="GO:0004222">
    <property type="term" value="F:metalloendopeptidase activity"/>
    <property type="evidence" value="ECO:0007669"/>
    <property type="project" value="InterPro"/>
</dbReference>
<evidence type="ECO:0000313" key="8">
    <source>
        <dbReference type="EMBL" id="RJP19161.1"/>
    </source>
</evidence>
<evidence type="ECO:0000256" key="3">
    <source>
        <dbReference type="ARBA" id="ARBA00022723"/>
    </source>
</evidence>
<dbReference type="PANTHER" id="PTHR46986:SF1">
    <property type="entry name" value="ENDORIBONUCLEASE YBEY, CHLOROPLASTIC"/>
    <property type="match status" value="1"/>
</dbReference>
<dbReference type="Pfam" id="PF02130">
    <property type="entry name" value="YbeY"/>
    <property type="match status" value="1"/>
</dbReference>
<name>A0A3A4NUA2_ABYX5</name>
<dbReference type="Proteomes" id="UP000265882">
    <property type="component" value="Unassembled WGS sequence"/>
</dbReference>
<dbReference type="Gene3D" id="3.40.390.30">
    <property type="entry name" value="Metalloproteases ('zincins'), catalytic domain"/>
    <property type="match status" value="1"/>
</dbReference>
<dbReference type="AlphaFoldDB" id="A0A3A4NUA2"/>
<dbReference type="GO" id="GO:0008270">
    <property type="term" value="F:zinc ion binding"/>
    <property type="evidence" value="ECO:0007669"/>
    <property type="project" value="UniProtKB-UniRule"/>
</dbReference>
<dbReference type="SUPFAM" id="SSF55486">
    <property type="entry name" value="Metalloproteases ('zincins'), catalytic domain"/>
    <property type="match status" value="1"/>
</dbReference>
<dbReference type="InterPro" id="IPR002036">
    <property type="entry name" value="YbeY"/>
</dbReference>
<comment type="cofactor">
    <cofactor evidence="7">
        <name>Zn(2+)</name>
        <dbReference type="ChEBI" id="CHEBI:29105"/>
    </cofactor>
    <text evidence="7">Binds 1 zinc ion.</text>
</comment>
<evidence type="ECO:0000256" key="5">
    <source>
        <dbReference type="ARBA" id="ARBA00022801"/>
    </source>
</evidence>
<dbReference type="GO" id="GO:0005737">
    <property type="term" value="C:cytoplasm"/>
    <property type="evidence" value="ECO:0007669"/>
    <property type="project" value="UniProtKB-SubCell"/>
</dbReference>
<evidence type="ECO:0000256" key="6">
    <source>
        <dbReference type="ARBA" id="ARBA00022833"/>
    </source>
</evidence>
<dbReference type="InterPro" id="IPR020549">
    <property type="entry name" value="YbeY_CS"/>
</dbReference>
<keyword evidence="7" id="KW-0698">rRNA processing</keyword>
<comment type="subcellular location">
    <subcellularLocation>
        <location evidence="7">Cytoplasm</location>
    </subcellularLocation>
</comment>
<evidence type="ECO:0000256" key="1">
    <source>
        <dbReference type="ARBA" id="ARBA00010875"/>
    </source>
</evidence>
<evidence type="ECO:0000256" key="7">
    <source>
        <dbReference type="HAMAP-Rule" id="MF_00009"/>
    </source>
</evidence>
<dbReference type="EC" id="3.1.-.-" evidence="7"/>
<dbReference type="EMBL" id="QZKU01000092">
    <property type="protein sequence ID" value="RJP19161.1"/>
    <property type="molecule type" value="Genomic_DNA"/>
</dbReference>
<dbReference type="GO" id="GO:0004521">
    <property type="term" value="F:RNA endonuclease activity"/>
    <property type="evidence" value="ECO:0007669"/>
    <property type="project" value="UniProtKB-UniRule"/>
</dbReference>
<dbReference type="GO" id="GO:0006364">
    <property type="term" value="P:rRNA processing"/>
    <property type="evidence" value="ECO:0007669"/>
    <property type="project" value="UniProtKB-UniRule"/>
</dbReference>